<dbReference type="Gene3D" id="3.40.50.300">
    <property type="entry name" value="P-loop containing nucleotide triphosphate hydrolases"/>
    <property type="match status" value="1"/>
</dbReference>
<evidence type="ECO:0000256" key="2">
    <source>
        <dbReference type="SAM" id="MobiDB-lite"/>
    </source>
</evidence>
<feature type="domain" description="Nephrocystin 3-like N-terminal" evidence="4">
    <location>
        <begin position="372"/>
        <end position="550"/>
    </location>
</feature>
<dbReference type="PANTHER" id="PTHR10039:SF17">
    <property type="entry name" value="FUNGAL STAND N-TERMINAL GOODBYE DOMAIN-CONTAINING PROTEIN-RELATED"/>
    <property type="match status" value="1"/>
</dbReference>
<protein>
    <recommendedName>
        <fullName evidence="7">NACHT domain-containing protein</fullName>
    </recommendedName>
</protein>
<sequence>MKDTLRRLKVHTRERFERLRITSDEGDSAADGGHVASDRITSDSRQSHTKIHQREDQADVAAESGDTSMPTTQSDADPSSTENIDFSTLLQKLEKFLESEDGDVEAGDPKPPGNPSEATDNSRLETIQKNAEQRLKNFSEAHLSFTIRGQPIVVWESILKAVQVINTLKPIISGAVAAEPSAALAWAGVTTILPQDEDAATGLTNVIFLMARYRDFHEQDFVSHLQSSCQSDSSRESLSHVRDDLVSVYGKIYIYEARFVLQYGRRNKVHRALRNALNADGWKQSWLDIETISQRIDKGVNAEVNITTLRSWQVVKDIQERTERVEFLQHETLRVVQGFDRRQLLQSLQVTGNAVFDSRRTSKVEAVCLPGTRRHILQTIQDWTNDPDSKMIFWLQGMAGTGKTSIALTVASSLEARAPFTDPLKQPSRAFLGASFFFAQGDATRNSTAEFFRTIAWCLADALPDVGIRIAEAIKDNPGIHMKAPQQQLQKLIIKPLELLDQKTFVPLQLVVVIDALDECLEEDAEDLLGMLANLEKLHQIQLRLFITSRREGHISMAMENLPSRLFQTNRLNKIDSSPGSNNDIAFYLSESLGSIATRWRVTDGGVNEADINRLVQKADGLFIYAATACRFLDSPHFVNRRFRERRLNLFFEDQWETQGPQHTMDDIYHKVLTFPETDGWSQEEKIPFYTDISQLIGFIVVLFRPTSVETLSHLLPTTITRDDVKYYLGQLHSIIDVPENPGFPLLLVHLSFRDFILDPKRSERLPFSISELEMHHEVLYRCFALMNSKLEENICRLSLPGTLVSEVDPSHIASHIPPYLQYACRYWADHLIQTHRKFLAKKKSGDAEYQASLVLVYSFLKENLLSWLEVMAFIGEASSIIPVFSQLGRFIELVAACQGDSAALYHVELEQLVLLILPSERWVSGAAKDIYELSISIDNRIVAVRFDDSVDFWDMTPKIQRLIGSYRATWSVFSSFLFISPDEMIGIYESHTHMVDVFDLVTGESIGTFSRTFVKQDPNEGPLRAHVWGHVPVIRILGGQSTSTFGVAEGPPDNVEFLDGNNLAISYSSKMATKQWTVIDGSMKSFEVRVQALTYSPDGQFVLLQLDLDDQFQVWDRSLTKRIAVYDRLASMVFVPQTSHLVSLSLLGNLQVLSYDPKCLTLDTVNTFNLSGMSHGSTATTQRWRMHPLHVSQSGEVVAIILDCRDHGSHNTLLQLWNVPRREKIKEIRMGRRAMG</sequence>
<accession>A0A8H5VGD7</accession>
<feature type="compositionally biased region" description="Polar residues" evidence="2">
    <location>
        <begin position="65"/>
        <end position="83"/>
    </location>
</feature>
<dbReference type="Pfam" id="PF24883">
    <property type="entry name" value="NPHP3_N"/>
    <property type="match status" value="1"/>
</dbReference>
<evidence type="ECO:0000313" key="6">
    <source>
        <dbReference type="Proteomes" id="UP000530670"/>
    </source>
</evidence>
<dbReference type="SUPFAM" id="SSF52540">
    <property type="entry name" value="P-loop containing nucleoside triphosphate hydrolases"/>
    <property type="match status" value="1"/>
</dbReference>
<dbReference type="Proteomes" id="UP000530670">
    <property type="component" value="Unassembled WGS sequence"/>
</dbReference>
<evidence type="ECO:0000259" key="4">
    <source>
        <dbReference type="Pfam" id="PF24883"/>
    </source>
</evidence>
<gene>
    <name evidence="5" type="ORF">FTJAE_11451</name>
</gene>
<dbReference type="EMBL" id="JAAQRI010000281">
    <property type="protein sequence ID" value="KAF5621110.1"/>
    <property type="molecule type" value="Genomic_DNA"/>
</dbReference>
<dbReference type="InterPro" id="IPR031359">
    <property type="entry name" value="NACHT_N"/>
</dbReference>
<feature type="region of interest" description="Disordered" evidence="2">
    <location>
        <begin position="100"/>
        <end position="122"/>
    </location>
</feature>
<evidence type="ECO:0000259" key="3">
    <source>
        <dbReference type="Pfam" id="PF17100"/>
    </source>
</evidence>
<evidence type="ECO:0008006" key="7">
    <source>
        <dbReference type="Google" id="ProtNLM"/>
    </source>
</evidence>
<dbReference type="Gene3D" id="2.130.10.10">
    <property type="entry name" value="YVTN repeat-like/Quinoprotein amine dehydrogenase"/>
    <property type="match status" value="1"/>
</dbReference>
<dbReference type="RefSeq" id="XP_037201521.1">
    <property type="nucleotide sequence ID" value="XM_037344395.1"/>
</dbReference>
<feature type="compositionally biased region" description="Basic and acidic residues" evidence="2">
    <location>
        <begin position="36"/>
        <end position="57"/>
    </location>
</feature>
<evidence type="ECO:0000256" key="1">
    <source>
        <dbReference type="ARBA" id="ARBA00022737"/>
    </source>
</evidence>
<dbReference type="InterPro" id="IPR056884">
    <property type="entry name" value="NPHP3-like_N"/>
</dbReference>
<dbReference type="InterPro" id="IPR027417">
    <property type="entry name" value="P-loop_NTPase"/>
</dbReference>
<organism evidence="5 6">
    <name type="scientific">Fusarium tjaetaba</name>
    <dbReference type="NCBI Taxonomy" id="1567544"/>
    <lineage>
        <taxon>Eukaryota</taxon>
        <taxon>Fungi</taxon>
        <taxon>Dikarya</taxon>
        <taxon>Ascomycota</taxon>
        <taxon>Pezizomycotina</taxon>
        <taxon>Sordariomycetes</taxon>
        <taxon>Hypocreomycetidae</taxon>
        <taxon>Hypocreales</taxon>
        <taxon>Nectriaceae</taxon>
        <taxon>Fusarium</taxon>
        <taxon>Fusarium fujikuroi species complex</taxon>
    </lineage>
</organism>
<dbReference type="InterPro" id="IPR011048">
    <property type="entry name" value="Haem_d1_sf"/>
</dbReference>
<feature type="region of interest" description="Disordered" evidence="2">
    <location>
        <begin position="20"/>
        <end position="83"/>
    </location>
</feature>
<comment type="caution">
    <text evidence="5">The sequence shown here is derived from an EMBL/GenBank/DDBJ whole genome shotgun (WGS) entry which is preliminary data.</text>
</comment>
<dbReference type="SUPFAM" id="SSF51004">
    <property type="entry name" value="C-terminal (heme d1) domain of cytochrome cd1-nitrite reductase"/>
    <property type="match status" value="1"/>
</dbReference>
<feature type="domain" description="NWD NACHT-NTPase N-terminal" evidence="3">
    <location>
        <begin position="88"/>
        <end position="294"/>
    </location>
</feature>
<dbReference type="OrthoDB" id="538223at2759"/>
<keyword evidence="6" id="KW-1185">Reference proteome</keyword>
<reference evidence="5 6" key="1">
    <citation type="submission" date="2020-05" db="EMBL/GenBank/DDBJ databases">
        <title>Identification and distribution of gene clusters putatively required for synthesis of sphingolipid metabolism inhibitors in phylogenetically diverse species of the filamentous fungus Fusarium.</title>
        <authorList>
            <person name="Kim H.-S."/>
            <person name="Busman M."/>
            <person name="Brown D.W."/>
            <person name="Divon H."/>
            <person name="Uhlig S."/>
            <person name="Proctor R.H."/>
        </authorList>
    </citation>
    <scope>NUCLEOTIDE SEQUENCE [LARGE SCALE GENOMIC DNA]</scope>
    <source>
        <strain evidence="5 6">NRRL 66243</strain>
    </source>
</reference>
<name>A0A8H5VGD7_9HYPO</name>
<dbReference type="InterPro" id="IPR015943">
    <property type="entry name" value="WD40/YVTN_repeat-like_dom_sf"/>
</dbReference>
<dbReference type="PANTHER" id="PTHR10039">
    <property type="entry name" value="AMELOGENIN"/>
    <property type="match status" value="1"/>
</dbReference>
<dbReference type="AlphaFoldDB" id="A0A8H5VGD7"/>
<keyword evidence="1" id="KW-0677">Repeat</keyword>
<evidence type="ECO:0000313" key="5">
    <source>
        <dbReference type="EMBL" id="KAF5621110.1"/>
    </source>
</evidence>
<dbReference type="Pfam" id="PF17100">
    <property type="entry name" value="NACHT_N"/>
    <property type="match status" value="1"/>
</dbReference>
<dbReference type="GeneID" id="59296665"/>
<proteinExistence type="predicted"/>